<sequence length="425" mass="48882">MMKCMLQLQELDISRCKMMSRIVANEKGQGKSSVDKIEFTQLKILLLYDLPNLESFFPKVIATSATSTERLQNVMRTLFNEKVVFPTLEVLELEHLDNLEGMGHCPPSSMSLSKLKYSMTQCIPQLQELEIRGCKMISAIVREEDTQGEILVDNIRLTQLKILQLYDLQNLVSIFPKVTTTVVTSFEHIQNPGQSLFNEVECFNDTRAVNLLFKHFILLLVVWLLMQLFGLQVAFPSLEELKLDGFQNMNEMWCNQLQTGSFNKLFSLDVSDCGSLRNMFSSFMARHLVHLKRLVIIRCSMMEEVVAKEEEEGGRINITPLPKLEHLELKDLPELKSFCHVTHDWELPLVEHITILKCPKLKTFSPGVICTPKLQRVCVKEGRDKWYPLREGKDCLWISDLNQTIPHQINEECRSDSDNVTESSP</sequence>
<accession>A0ACC0FPN4</accession>
<protein>
    <submittedName>
        <fullName evidence="1">Disease resistance protein</fullName>
    </submittedName>
</protein>
<comment type="caution">
    <text evidence="1">The sequence shown here is derived from an EMBL/GenBank/DDBJ whole genome shotgun (WGS) entry which is preliminary data.</text>
</comment>
<reference evidence="1 2" key="1">
    <citation type="journal article" date="2022" name="Plant J.">
        <title>Chromosome-level genome of Camellia lanceoleosa provides a valuable resource for understanding genome evolution and self-incompatibility.</title>
        <authorList>
            <person name="Gong W."/>
            <person name="Xiao S."/>
            <person name="Wang L."/>
            <person name="Liao Z."/>
            <person name="Chang Y."/>
            <person name="Mo W."/>
            <person name="Hu G."/>
            <person name="Li W."/>
            <person name="Zhao G."/>
            <person name="Zhu H."/>
            <person name="Hu X."/>
            <person name="Ji K."/>
            <person name="Xiang X."/>
            <person name="Song Q."/>
            <person name="Yuan D."/>
            <person name="Jin S."/>
            <person name="Zhang L."/>
        </authorList>
    </citation>
    <scope>NUCLEOTIDE SEQUENCE [LARGE SCALE GENOMIC DNA]</scope>
    <source>
        <strain evidence="1">SQ_2022a</strain>
    </source>
</reference>
<evidence type="ECO:0000313" key="1">
    <source>
        <dbReference type="EMBL" id="KAI7990248.1"/>
    </source>
</evidence>
<gene>
    <name evidence="1" type="ORF">LOK49_LG12G02552</name>
</gene>
<evidence type="ECO:0000313" key="2">
    <source>
        <dbReference type="Proteomes" id="UP001060215"/>
    </source>
</evidence>
<dbReference type="EMBL" id="CM045770">
    <property type="protein sequence ID" value="KAI7990248.1"/>
    <property type="molecule type" value="Genomic_DNA"/>
</dbReference>
<dbReference type="Proteomes" id="UP001060215">
    <property type="component" value="Chromosome 13"/>
</dbReference>
<keyword evidence="2" id="KW-1185">Reference proteome</keyword>
<proteinExistence type="predicted"/>
<name>A0ACC0FPN4_9ERIC</name>
<organism evidence="1 2">
    <name type="scientific">Camellia lanceoleosa</name>
    <dbReference type="NCBI Taxonomy" id="1840588"/>
    <lineage>
        <taxon>Eukaryota</taxon>
        <taxon>Viridiplantae</taxon>
        <taxon>Streptophyta</taxon>
        <taxon>Embryophyta</taxon>
        <taxon>Tracheophyta</taxon>
        <taxon>Spermatophyta</taxon>
        <taxon>Magnoliopsida</taxon>
        <taxon>eudicotyledons</taxon>
        <taxon>Gunneridae</taxon>
        <taxon>Pentapetalae</taxon>
        <taxon>asterids</taxon>
        <taxon>Ericales</taxon>
        <taxon>Theaceae</taxon>
        <taxon>Camellia</taxon>
    </lineage>
</organism>